<proteinExistence type="predicted"/>
<reference evidence="2" key="2">
    <citation type="submission" date="2021-04" db="EMBL/GenBank/DDBJ databases">
        <authorList>
            <person name="Gilroy R."/>
        </authorList>
    </citation>
    <scope>NUCLEOTIDE SEQUENCE</scope>
    <source>
        <strain evidence="2">Gambia11-129</strain>
    </source>
</reference>
<sequence>MKKILAVLFILFSFIAVSCDGNLNNPKRDLDNPFLSAPKPTEDASLKSKTKEEFQKLGTELIYNGFTSDFCHDSEVKKINLSEINDYIAGDKSFSLKKKTIADDVNIDIVVCGFKSDADDKDHKSYIYWGNSTFSSTMSPEKGELIIKTENQVYKVEFETDTIEEDMASFKKLIINGVDLNTLNDT</sequence>
<feature type="signal peptide" evidence="1">
    <location>
        <begin position="1"/>
        <end position="18"/>
    </location>
</feature>
<reference evidence="2" key="1">
    <citation type="journal article" date="2021" name="PeerJ">
        <title>Extensive microbial diversity within the chicken gut microbiome revealed by metagenomics and culture.</title>
        <authorList>
            <person name="Gilroy R."/>
            <person name="Ravi A."/>
            <person name="Getino M."/>
            <person name="Pursley I."/>
            <person name="Horton D.L."/>
            <person name="Alikhan N.F."/>
            <person name="Baker D."/>
            <person name="Gharbi K."/>
            <person name="Hall N."/>
            <person name="Watson M."/>
            <person name="Adriaenssens E.M."/>
            <person name="Foster-Nyarko E."/>
            <person name="Jarju S."/>
            <person name="Secka A."/>
            <person name="Antonio M."/>
            <person name="Oren A."/>
            <person name="Chaudhuri R.R."/>
            <person name="La Ragione R."/>
            <person name="Hildebrand F."/>
            <person name="Pallen M.J."/>
        </authorList>
    </citation>
    <scope>NUCLEOTIDE SEQUENCE</scope>
    <source>
        <strain evidence="2">Gambia11-129</strain>
    </source>
</reference>
<keyword evidence="1" id="KW-0732">Signal</keyword>
<gene>
    <name evidence="2" type="ORF">IAB12_03055</name>
</gene>
<comment type="caution">
    <text evidence="2">The sequence shown here is derived from an EMBL/GenBank/DDBJ whole genome shotgun (WGS) entry which is preliminary data.</text>
</comment>
<accession>A0A9D1TMY6</accession>
<evidence type="ECO:0000313" key="2">
    <source>
        <dbReference type="EMBL" id="HIV98743.1"/>
    </source>
</evidence>
<dbReference type="EMBL" id="DXHU01000013">
    <property type="protein sequence ID" value="HIV98743.1"/>
    <property type="molecule type" value="Genomic_DNA"/>
</dbReference>
<evidence type="ECO:0000313" key="3">
    <source>
        <dbReference type="Proteomes" id="UP000823936"/>
    </source>
</evidence>
<evidence type="ECO:0000256" key="1">
    <source>
        <dbReference type="SAM" id="SignalP"/>
    </source>
</evidence>
<protein>
    <submittedName>
        <fullName evidence="2">Uncharacterized protein</fullName>
    </submittedName>
</protein>
<name>A0A9D1TMY6_9SPIO</name>
<dbReference type="PROSITE" id="PS51257">
    <property type="entry name" value="PROKAR_LIPOPROTEIN"/>
    <property type="match status" value="1"/>
</dbReference>
<organism evidence="2 3">
    <name type="scientific">Candidatus Ornithospirochaeta avicola</name>
    <dbReference type="NCBI Taxonomy" id="2840896"/>
    <lineage>
        <taxon>Bacteria</taxon>
        <taxon>Pseudomonadati</taxon>
        <taxon>Spirochaetota</taxon>
        <taxon>Spirochaetia</taxon>
        <taxon>Spirochaetales</taxon>
        <taxon>Spirochaetaceae</taxon>
        <taxon>Spirochaetaceae incertae sedis</taxon>
        <taxon>Candidatus Ornithospirochaeta</taxon>
    </lineage>
</organism>
<feature type="chain" id="PRO_5039480796" evidence="1">
    <location>
        <begin position="19"/>
        <end position="186"/>
    </location>
</feature>
<dbReference type="Proteomes" id="UP000823936">
    <property type="component" value="Unassembled WGS sequence"/>
</dbReference>
<dbReference type="AlphaFoldDB" id="A0A9D1TMY6"/>